<reference evidence="2 3" key="1">
    <citation type="submission" date="2024-02" db="EMBL/GenBank/DDBJ databases">
        <authorList>
            <person name="Chen Y."/>
            <person name="Shah S."/>
            <person name="Dougan E. K."/>
            <person name="Thang M."/>
            <person name="Chan C."/>
        </authorList>
    </citation>
    <scope>NUCLEOTIDE SEQUENCE [LARGE SCALE GENOMIC DNA]</scope>
</reference>
<organism evidence="2 3">
    <name type="scientific">Durusdinium trenchii</name>
    <dbReference type="NCBI Taxonomy" id="1381693"/>
    <lineage>
        <taxon>Eukaryota</taxon>
        <taxon>Sar</taxon>
        <taxon>Alveolata</taxon>
        <taxon>Dinophyceae</taxon>
        <taxon>Suessiales</taxon>
        <taxon>Symbiodiniaceae</taxon>
        <taxon>Durusdinium</taxon>
    </lineage>
</organism>
<evidence type="ECO:0000313" key="2">
    <source>
        <dbReference type="EMBL" id="CAK8999031.1"/>
    </source>
</evidence>
<proteinExistence type="predicted"/>
<sequence length="938" mass="103928">MFYSKSGSKTLDSCSVDIVKGYTKASVIMFVLMALSELDVNNAEDWEKCRPFVTFLDKAFLLPTYVMVDQPKDVQSYLNLTLSFRGSERQPPSVLSLALTFSSIMKSKSEGGQHDPALSTETRLKLIVDELHNTPGFLSRWALDESKQKAVLNLLQGTSEKTRAYIAQHLDFHKWKECSLTADLLRSARWLIGAAPKTTKAQLKSTLTVSAEAQERFIQNHIATFCHATRRVKPSARSKHRPSQQEWDRLVDYSCVMLKVKQEVVEAFGADSDQTSSILDALDEAFMSRDYYEEILACVEVALPNWSVKHLSLWTELVNPAVKDEIVEDVSHLEETTVAAQYIEMKSKIALVEQQMEKVCNVSLVPDIAAIPNIESWLRQAAVERKVKPENLAVLVVVDFTKIGVVGTSMVNKHCTLLQKVLSRNQQRSAGVILAPLLVGTAGGGSLRRDYREIEDKAAKCGLALRDLRLCVDLSSVHGNSDRPQYYQGWLAIPDSTLPVKGVGYRRNKNDLHDGDTPSLTVNDFVTSDLWRLQGFPLDNVPAGLGESEFAVPSLKSHLQCHDSRRNLTDSQETSQWLAGESIMSKIVTCALGDRAKRACVIHSTAYCGSLEKACWKMQIPTLGVTDTPVYHAHTKMALGNMMLQEWKSCTGVMGKLHPRFKAQPTEDAPMTIEVPSLLVCSIDGDVLGIPPTIRNQYIADPIRAPEWRKFLTAFDQKWSGPVDATRAPVPTEPEGESALVDPEDGAEGAVVNNASASPSYDWSKAFAGEPKTKAEFEVKYTSLHSFAMNNNLTGHIVEGPKLFAVATGDTEWTREEPIVTFGAGVWLLDAKAQAYQQEEGSLPAEVCAGQDEQDRFTVSLKEDTTMLWRPSNVQLKNVKHKNVASYFEARQVLASEAVDQVWRIRAYAEEKTIGAAKPLVLLKGSLALPAGQAQRLL</sequence>
<comment type="caution">
    <text evidence="2">The sequence shown here is derived from an EMBL/GenBank/DDBJ whole genome shotgun (WGS) entry which is preliminary data.</text>
</comment>
<evidence type="ECO:0000256" key="1">
    <source>
        <dbReference type="SAM" id="MobiDB-lite"/>
    </source>
</evidence>
<evidence type="ECO:0000313" key="3">
    <source>
        <dbReference type="Proteomes" id="UP001642464"/>
    </source>
</evidence>
<protein>
    <submittedName>
        <fullName evidence="2">Uncharacterized protein</fullName>
    </submittedName>
</protein>
<name>A0ABP0I8Z4_9DINO</name>
<gene>
    <name evidence="2" type="ORF">SCF082_LOCUS5888</name>
</gene>
<dbReference type="EMBL" id="CAXAMM010003225">
    <property type="protein sequence ID" value="CAK8999031.1"/>
    <property type="molecule type" value="Genomic_DNA"/>
</dbReference>
<dbReference type="Proteomes" id="UP001642464">
    <property type="component" value="Unassembled WGS sequence"/>
</dbReference>
<accession>A0ABP0I8Z4</accession>
<keyword evidence="3" id="KW-1185">Reference proteome</keyword>
<feature type="region of interest" description="Disordered" evidence="1">
    <location>
        <begin position="723"/>
        <end position="743"/>
    </location>
</feature>